<reference evidence="2" key="1">
    <citation type="submission" date="2023-03" db="EMBL/GenBank/DDBJ databases">
        <title>Massive genome expansion in bonnet fungi (Mycena s.s.) driven by repeated elements and novel gene families across ecological guilds.</title>
        <authorList>
            <consortium name="Lawrence Berkeley National Laboratory"/>
            <person name="Harder C.B."/>
            <person name="Miyauchi S."/>
            <person name="Viragh M."/>
            <person name="Kuo A."/>
            <person name="Thoen E."/>
            <person name="Andreopoulos B."/>
            <person name="Lu D."/>
            <person name="Skrede I."/>
            <person name="Drula E."/>
            <person name="Henrissat B."/>
            <person name="Morin E."/>
            <person name="Kohler A."/>
            <person name="Barry K."/>
            <person name="LaButti K."/>
            <person name="Morin E."/>
            <person name="Salamov A."/>
            <person name="Lipzen A."/>
            <person name="Mereny Z."/>
            <person name="Hegedus B."/>
            <person name="Baldrian P."/>
            <person name="Stursova M."/>
            <person name="Weitz H."/>
            <person name="Taylor A."/>
            <person name="Grigoriev I.V."/>
            <person name="Nagy L.G."/>
            <person name="Martin F."/>
            <person name="Kauserud H."/>
        </authorList>
    </citation>
    <scope>NUCLEOTIDE SEQUENCE</scope>
    <source>
        <strain evidence="2">CBHHK200</strain>
    </source>
</reference>
<name>A0AAD6S7P5_9AGAR</name>
<proteinExistence type="predicted"/>
<dbReference type="AlphaFoldDB" id="A0AAD6S7P5"/>
<evidence type="ECO:0000313" key="2">
    <source>
        <dbReference type="EMBL" id="KAJ7022651.1"/>
    </source>
</evidence>
<evidence type="ECO:0000256" key="1">
    <source>
        <dbReference type="SAM" id="MobiDB-lite"/>
    </source>
</evidence>
<dbReference type="EMBL" id="JARJCM010000205">
    <property type="protein sequence ID" value="KAJ7022651.1"/>
    <property type="molecule type" value="Genomic_DNA"/>
</dbReference>
<dbReference type="Proteomes" id="UP001218188">
    <property type="component" value="Unassembled WGS sequence"/>
</dbReference>
<feature type="region of interest" description="Disordered" evidence="1">
    <location>
        <begin position="108"/>
        <end position="135"/>
    </location>
</feature>
<comment type="caution">
    <text evidence="2">The sequence shown here is derived from an EMBL/GenBank/DDBJ whole genome shotgun (WGS) entry which is preliminary data.</text>
</comment>
<gene>
    <name evidence="2" type="ORF">C8F04DRAFT_1310326</name>
</gene>
<protein>
    <submittedName>
        <fullName evidence="2">Uncharacterized protein</fullName>
    </submittedName>
</protein>
<sequence>MRLRQGKTRHGKADKYARRTSDVYCVQRGGAFRAARKLMPFGVRRAVRKEEGGIAGKTNEGKDDSDSGVQCASVRVMRVSSPAPAPPFAHDAATLGWSCSRPLAASPIAGPGSTHSGDAMTRTKSKDRKEFKREETERTYRPALLPTLALPASFSLELFVLVVVAVGEAKEDNDRADVRSCTAAGEINQYEDESGSAREGGGDAVILGAAGVAVVLAVLGRRLELEGDVDRLCCCCGTGVDTVAADMVRVRGELELAVRVRGVKGEAKLEARGSVHDGAGGAQTGARGRWLWGQRHLSVLVLCRNEYQKRGNKSTFYSKKRRKRWT</sequence>
<accession>A0AAD6S7P5</accession>
<evidence type="ECO:0000313" key="3">
    <source>
        <dbReference type="Proteomes" id="UP001218188"/>
    </source>
</evidence>
<organism evidence="2 3">
    <name type="scientific">Mycena alexandri</name>
    <dbReference type="NCBI Taxonomy" id="1745969"/>
    <lineage>
        <taxon>Eukaryota</taxon>
        <taxon>Fungi</taxon>
        <taxon>Dikarya</taxon>
        <taxon>Basidiomycota</taxon>
        <taxon>Agaricomycotina</taxon>
        <taxon>Agaricomycetes</taxon>
        <taxon>Agaricomycetidae</taxon>
        <taxon>Agaricales</taxon>
        <taxon>Marasmiineae</taxon>
        <taxon>Mycenaceae</taxon>
        <taxon>Mycena</taxon>
    </lineage>
</organism>
<keyword evidence="3" id="KW-1185">Reference proteome</keyword>